<dbReference type="GO" id="GO:0005886">
    <property type="term" value="C:plasma membrane"/>
    <property type="evidence" value="ECO:0007669"/>
    <property type="project" value="UniProtKB-SubCell"/>
</dbReference>
<comment type="caution">
    <text evidence="2">The sequence shown here is derived from an EMBL/GenBank/DDBJ whole genome shotgun (WGS) entry which is preliminary data.</text>
</comment>
<dbReference type="GO" id="GO:0140359">
    <property type="term" value="F:ABC-type transporter activity"/>
    <property type="evidence" value="ECO:0007669"/>
    <property type="project" value="InterPro"/>
</dbReference>
<feature type="transmembrane region" description="Helical" evidence="1">
    <location>
        <begin position="263"/>
        <end position="284"/>
    </location>
</feature>
<gene>
    <name evidence="2" type="ORF">LX66_4552</name>
</gene>
<dbReference type="PANTHER" id="PTHR43471">
    <property type="entry name" value="ABC TRANSPORTER PERMEASE"/>
    <property type="match status" value="1"/>
</dbReference>
<feature type="transmembrane region" description="Helical" evidence="1">
    <location>
        <begin position="237"/>
        <end position="257"/>
    </location>
</feature>
<keyword evidence="3" id="KW-1185">Reference proteome</keyword>
<evidence type="ECO:0000313" key="2">
    <source>
        <dbReference type="EMBL" id="TWI84189.1"/>
    </source>
</evidence>
<dbReference type="AlphaFoldDB" id="A0A562SSE3"/>
<dbReference type="Pfam" id="PF12040">
    <property type="entry name" value="DUF3526"/>
    <property type="match status" value="1"/>
</dbReference>
<keyword evidence="1" id="KW-1133">Transmembrane helix</keyword>
<feature type="transmembrane region" description="Helical" evidence="1">
    <location>
        <begin position="155"/>
        <end position="175"/>
    </location>
</feature>
<sequence length="483" mass="54731">MNRLYSNISVIKRILQMEVHMLQRTALLPALLGILFLSGAAALLYGRHVMVAHKATLDSIHQDYQLRYDELYGQLQADTSTPKGKTAYISATHPAVVDYRLHRTVYHPPAPLSLMAIGVSDMATWYYPVSVRGGYVPAEEKVSNPEHLQTGNFDGAFLLVYLLPLMAICLSYNLLSQEKEQGTLSLFVVQKGNITGALLLRLLLRYLMLMAAIVLISLAGVLLAVPQQGFPWRDFLAWTGVAAAYMALWMGIIWFILSWNASAAVNIIAMLGAWLLLLVVIPAATRLTTDSRYADDTAGNASLQRSIKWETWDLPQKHLLDSFYAVYPQYFNARAYDTGTTNLRHAMAYYELVERRMERVLSRQDTERRRNMQAVAASWRYNPAVYTQALLNGIARTDVADYAWFHNRVASFHYGWKQFFYNMHFNDLQFTAADYKAMPVYHPAYDPAGPARWMQGILYLLLQAAAWLLAGILVLLLHTNPYT</sequence>
<feature type="transmembrane region" description="Helical" evidence="1">
    <location>
        <begin position="457"/>
        <end position="477"/>
    </location>
</feature>
<keyword evidence="1" id="KW-0812">Transmembrane</keyword>
<dbReference type="RefSeq" id="WP_145717726.1">
    <property type="nucleotide sequence ID" value="NZ_BAAAFY010000002.1"/>
</dbReference>
<evidence type="ECO:0000256" key="1">
    <source>
        <dbReference type="SAM" id="Phobius"/>
    </source>
</evidence>
<dbReference type="InterPro" id="IPR021913">
    <property type="entry name" value="DUF3526"/>
</dbReference>
<name>A0A562SSE3_CHIJA</name>
<keyword evidence="1" id="KW-0472">Membrane</keyword>
<feature type="transmembrane region" description="Helical" evidence="1">
    <location>
        <begin position="206"/>
        <end position="225"/>
    </location>
</feature>
<evidence type="ECO:0000313" key="3">
    <source>
        <dbReference type="Proteomes" id="UP000316778"/>
    </source>
</evidence>
<organism evidence="2 3">
    <name type="scientific">Chitinophaga japonensis</name>
    <name type="common">Flexibacter japonensis</name>
    <dbReference type="NCBI Taxonomy" id="104662"/>
    <lineage>
        <taxon>Bacteria</taxon>
        <taxon>Pseudomonadati</taxon>
        <taxon>Bacteroidota</taxon>
        <taxon>Chitinophagia</taxon>
        <taxon>Chitinophagales</taxon>
        <taxon>Chitinophagaceae</taxon>
        <taxon>Chitinophaga</taxon>
    </lineage>
</organism>
<dbReference type="OrthoDB" id="6016419at2"/>
<dbReference type="Proteomes" id="UP000316778">
    <property type="component" value="Unassembled WGS sequence"/>
</dbReference>
<proteinExistence type="predicted"/>
<dbReference type="EMBL" id="VLLG01000005">
    <property type="protein sequence ID" value="TWI84189.1"/>
    <property type="molecule type" value="Genomic_DNA"/>
</dbReference>
<accession>A0A562SSE3</accession>
<protein>
    <submittedName>
        <fullName evidence="2">ABC-2 type transport system permease protein</fullName>
    </submittedName>
</protein>
<reference evidence="2 3" key="1">
    <citation type="journal article" date="2013" name="Stand. Genomic Sci.">
        <title>Genomic Encyclopedia of Type Strains, Phase I: The one thousand microbial genomes (KMG-I) project.</title>
        <authorList>
            <person name="Kyrpides N.C."/>
            <person name="Woyke T."/>
            <person name="Eisen J.A."/>
            <person name="Garrity G."/>
            <person name="Lilburn T.G."/>
            <person name="Beck B.J."/>
            <person name="Whitman W.B."/>
            <person name="Hugenholtz P."/>
            <person name="Klenk H.P."/>
        </authorList>
    </citation>
    <scope>NUCLEOTIDE SEQUENCE [LARGE SCALE GENOMIC DNA]</scope>
    <source>
        <strain evidence="2 3">DSM 13484</strain>
    </source>
</reference>